<feature type="transmembrane region" description="Helical" evidence="1">
    <location>
        <begin position="87"/>
        <end position="111"/>
    </location>
</feature>
<protein>
    <submittedName>
        <fullName evidence="3">CPBP family intramembrane metalloprotease</fullName>
    </submittedName>
</protein>
<dbReference type="Proteomes" id="UP000696413">
    <property type="component" value="Unassembled WGS sequence"/>
</dbReference>
<dbReference type="InterPro" id="IPR052710">
    <property type="entry name" value="CAAX_protease"/>
</dbReference>
<evidence type="ECO:0000256" key="1">
    <source>
        <dbReference type="SAM" id="Phobius"/>
    </source>
</evidence>
<gene>
    <name evidence="3" type="ORF">KL859_32290</name>
</gene>
<feature type="transmembrane region" description="Helical" evidence="1">
    <location>
        <begin position="189"/>
        <end position="205"/>
    </location>
</feature>
<dbReference type="InterPro" id="IPR003675">
    <property type="entry name" value="Rce1/LyrA-like_dom"/>
</dbReference>
<sequence>MIGAQTGAAHPPHRWGLGAFLLVEIAYLVVSGALAFTVARSQPPVWLMLVTIAVPTVLAAALAGLIARLRGNGARIDFRLRWAWRELWIGLAFGFGGLFVTLPAAALYLSIVGSDTTSAVGEVFEGVRATWPLAAAVFVTVVFIAPVCEEIVYRGLLWGALEQRWGRVVAVVVSTVVFALAHFEPVRAPLLLVVAIPIAVARLYTDGLLAGIAAHQVTNLLPGLVLAFGLMGMGPT</sequence>
<evidence type="ECO:0000313" key="3">
    <source>
        <dbReference type="EMBL" id="MBU8827540.1"/>
    </source>
</evidence>
<evidence type="ECO:0000313" key="4">
    <source>
        <dbReference type="Proteomes" id="UP000696413"/>
    </source>
</evidence>
<dbReference type="Pfam" id="PF02517">
    <property type="entry name" value="Rce1-like"/>
    <property type="match status" value="1"/>
</dbReference>
<dbReference type="RefSeq" id="WP_073681362.1">
    <property type="nucleotide sequence ID" value="NZ_JAHBOL010000052.1"/>
</dbReference>
<dbReference type="PANTHER" id="PTHR36435:SF1">
    <property type="entry name" value="CAAX AMINO TERMINAL PROTEASE FAMILY PROTEIN"/>
    <property type="match status" value="1"/>
</dbReference>
<dbReference type="PANTHER" id="PTHR36435">
    <property type="entry name" value="SLR1288 PROTEIN"/>
    <property type="match status" value="1"/>
</dbReference>
<keyword evidence="4" id="KW-1185">Reference proteome</keyword>
<feature type="transmembrane region" description="Helical" evidence="1">
    <location>
        <begin position="217"/>
        <end position="234"/>
    </location>
</feature>
<keyword evidence="1" id="KW-0472">Membrane</keyword>
<keyword evidence="1" id="KW-1133">Transmembrane helix</keyword>
<keyword evidence="3" id="KW-0645">Protease</keyword>
<proteinExistence type="predicted"/>
<reference evidence="3 4" key="1">
    <citation type="submission" date="2021-05" db="EMBL/GenBank/DDBJ databases">
        <title>Draft Genome Sequences of Clinical Respiratory Isolates of Mycobacterium goodii Recovered in Ireland.</title>
        <authorList>
            <person name="Flanagan P.R."/>
            <person name="Mok S."/>
            <person name="Roycroft E."/>
            <person name="Rogers T.R."/>
            <person name="Fitzgibbon M."/>
        </authorList>
    </citation>
    <scope>NUCLEOTIDE SEQUENCE [LARGE SCALE GENOMIC DNA]</scope>
    <source>
        <strain evidence="3 4">14IE55</strain>
    </source>
</reference>
<name>A0ABS6I1A5_MYCGD</name>
<feature type="transmembrane region" description="Helical" evidence="1">
    <location>
        <begin position="45"/>
        <end position="66"/>
    </location>
</feature>
<dbReference type="EMBL" id="JAHBOM010000046">
    <property type="protein sequence ID" value="MBU8827540.1"/>
    <property type="molecule type" value="Genomic_DNA"/>
</dbReference>
<keyword evidence="3" id="KW-0482">Metalloprotease</keyword>
<accession>A0ABS6I1A5</accession>
<feature type="transmembrane region" description="Helical" evidence="1">
    <location>
        <begin position="131"/>
        <end position="153"/>
    </location>
</feature>
<organism evidence="3 4">
    <name type="scientific">Mycolicibacterium goodii</name>
    <name type="common">Mycobacterium goodii</name>
    <dbReference type="NCBI Taxonomy" id="134601"/>
    <lineage>
        <taxon>Bacteria</taxon>
        <taxon>Bacillati</taxon>
        <taxon>Actinomycetota</taxon>
        <taxon>Actinomycetes</taxon>
        <taxon>Mycobacteriales</taxon>
        <taxon>Mycobacteriaceae</taxon>
        <taxon>Mycolicibacterium</taxon>
    </lineage>
</organism>
<feature type="transmembrane region" description="Helical" evidence="1">
    <location>
        <begin position="15"/>
        <end position="39"/>
    </location>
</feature>
<keyword evidence="1" id="KW-0812">Transmembrane</keyword>
<evidence type="ECO:0000259" key="2">
    <source>
        <dbReference type="Pfam" id="PF02517"/>
    </source>
</evidence>
<keyword evidence="3" id="KW-0378">Hydrolase</keyword>
<dbReference type="GO" id="GO:0008237">
    <property type="term" value="F:metallopeptidase activity"/>
    <property type="evidence" value="ECO:0007669"/>
    <property type="project" value="UniProtKB-KW"/>
</dbReference>
<feature type="transmembrane region" description="Helical" evidence="1">
    <location>
        <begin position="165"/>
        <end position="183"/>
    </location>
</feature>
<feature type="domain" description="CAAX prenyl protease 2/Lysostaphin resistance protein A-like" evidence="2">
    <location>
        <begin position="134"/>
        <end position="221"/>
    </location>
</feature>
<comment type="caution">
    <text evidence="3">The sequence shown here is derived from an EMBL/GenBank/DDBJ whole genome shotgun (WGS) entry which is preliminary data.</text>
</comment>